<evidence type="ECO:0000313" key="1">
    <source>
        <dbReference type="EMBL" id="KZS41400.1"/>
    </source>
</evidence>
<protein>
    <submittedName>
        <fullName evidence="1">Uncharacterized protein</fullName>
    </submittedName>
</protein>
<dbReference type="AlphaFoldDB" id="A0A163BHE3"/>
<evidence type="ECO:0000313" key="2">
    <source>
        <dbReference type="Proteomes" id="UP000076715"/>
    </source>
</evidence>
<dbReference type="EMBL" id="LQRT01000005">
    <property type="protein sequence ID" value="KZS41400.1"/>
    <property type="molecule type" value="Genomic_DNA"/>
</dbReference>
<proteinExistence type="predicted"/>
<organism evidence="1 2">
    <name type="scientific">Aquimarina aggregata</name>
    <dbReference type="NCBI Taxonomy" id="1642818"/>
    <lineage>
        <taxon>Bacteria</taxon>
        <taxon>Pseudomonadati</taxon>
        <taxon>Bacteroidota</taxon>
        <taxon>Flavobacteriia</taxon>
        <taxon>Flavobacteriales</taxon>
        <taxon>Flavobacteriaceae</taxon>
        <taxon>Aquimarina</taxon>
    </lineage>
</organism>
<dbReference type="Proteomes" id="UP000076715">
    <property type="component" value="Unassembled WGS sequence"/>
</dbReference>
<dbReference type="OrthoDB" id="1451563at2"/>
<reference evidence="1 2" key="1">
    <citation type="submission" date="2016-01" db="EMBL/GenBank/DDBJ databases">
        <title>The draft genome sequence of Aquimarina sp. RZW4-3-2.</title>
        <authorList>
            <person name="Wang Y."/>
        </authorList>
    </citation>
    <scope>NUCLEOTIDE SEQUENCE [LARGE SCALE GENOMIC DNA]</scope>
    <source>
        <strain evidence="1 2">RZW4-3-2</strain>
    </source>
</reference>
<name>A0A163BHE3_9FLAO</name>
<sequence length="248" mass="28980">MKYQTTAKKSIILILMLICFKTIGYSQYQWDIKAKKKNEIHRRDSATWDNKLFKMDLNFFKEHKLSGGIFPVPKYNLVGENSFIGLGYDGNFKGLTINNKRFLYNCFYATKNKFNKAFIKDVEQDVFFIIAISTDFIDPEKFSHFRSLISSRNHPNYLAKGYYKTKKNTIDFNAFVSGDRNGYAIVNERIFDLTIGEMIFIVPQKDGSLRSMQIEIPLLSIQETKNYVEKLLRENQSVIDFYSCKSCI</sequence>
<keyword evidence="2" id="KW-1185">Reference proteome</keyword>
<comment type="caution">
    <text evidence="1">The sequence shown here is derived from an EMBL/GenBank/DDBJ whole genome shotgun (WGS) entry which is preliminary data.</text>
</comment>
<gene>
    <name evidence="1" type="ORF">AWE51_22110</name>
</gene>
<accession>A0A163BHE3</accession>
<dbReference type="STRING" id="1642818.AWE51_22110"/>
<dbReference type="RefSeq" id="WP_066312231.1">
    <property type="nucleotide sequence ID" value="NZ_LQRT01000005.1"/>
</dbReference>